<protein>
    <submittedName>
        <fullName evidence="1">Uncharacterized protein</fullName>
    </submittedName>
</protein>
<gene>
    <name evidence="1" type="ORF">B0X71_16980</name>
</gene>
<keyword evidence="2" id="KW-1185">Reference proteome</keyword>
<dbReference type="EMBL" id="CP019640">
    <property type="protein sequence ID" value="AQQ54629.1"/>
    <property type="molecule type" value="Genomic_DNA"/>
</dbReference>
<dbReference type="Proteomes" id="UP000188184">
    <property type="component" value="Chromosome"/>
</dbReference>
<evidence type="ECO:0000313" key="1">
    <source>
        <dbReference type="EMBL" id="AQQ54629.1"/>
    </source>
</evidence>
<accession>A0A1Q2L2G9</accession>
<reference evidence="1 2" key="1">
    <citation type="submission" date="2017-02" db="EMBL/GenBank/DDBJ databases">
        <title>The complete genomic sequence of a novel cold adapted crude oil-degrading bacterium Planococcus qaidamina Y42.</title>
        <authorList>
            <person name="Yang R."/>
        </authorList>
    </citation>
    <scope>NUCLEOTIDE SEQUENCE [LARGE SCALE GENOMIC DNA]</scope>
    <source>
        <strain evidence="1 2">Y42</strain>
    </source>
</reference>
<sequence>MFACQTSSHIKNTIKKKIYIFWLNKLYASKLSFMIRKESLGMWYCLMKFNLKHSQIIKGEM</sequence>
<dbReference type="KEGG" id="pmar:B0X71_16980"/>
<name>A0A1Q2L2G9_9BACL</name>
<proteinExistence type="predicted"/>
<organism evidence="1 2">
    <name type="scientific">Planococcus lenghuensis</name>
    <dbReference type="NCBI Taxonomy" id="2213202"/>
    <lineage>
        <taxon>Bacteria</taxon>
        <taxon>Bacillati</taxon>
        <taxon>Bacillota</taxon>
        <taxon>Bacilli</taxon>
        <taxon>Bacillales</taxon>
        <taxon>Caryophanaceae</taxon>
        <taxon>Planococcus</taxon>
    </lineage>
</organism>
<dbReference type="AlphaFoldDB" id="A0A1Q2L2G9"/>
<evidence type="ECO:0000313" key="2">
    <source>
        <dbReference type="Proteomes" id="UP000188184"/>
    </source>
</evidence>